<evidence type="ECO:0000256" key="1">
    <source>
        <dbReference type="ARBA" id="ARBA00023002"/>
    </source>
</evidence>
<evidence type="ECO:0000259" key="3">
    <source>
        <dbReference type="Pfam" id="PF25137"/>
    </source>
</evidence>
<proteinExistence type="predicted"/>
<feature type="domain" description="Fe-containing alcohol dehydrogenase-like C-terminal" evidence="3">
    <location>
        <begin position="193"/>
        <end position="266"/>
    </location>
</feature>
<accession>X0RQ64</accession>
<feature type="domain" description="Alcohol dehydrogenase iron-type/glycerol dehydrogenase GldA" evidence="2">
    <location>
        <begin position="10"/>
        <end position="180"/>
    </location>
</feature>
<dbReference type="InterPro" id="IPR056798">
    <property type="entry name" value="ADH_Fe_C"/>
</dbReference>
<dbReference type="PROSITE" id="PS00913">
    <property type="entry name" value="ADH_IRON_1"/>
    <property type="match status" value="1"/>
</dbReference>
<dbReference type="Gene3D" id="3.40.50.1970">
    <property type="match status" value="1"/>
</dbReference>
<dbReference type="GO" id="GO:0046872">
    <property type="term" value="F:metal ion binding"/>
    <property type="evidence" value="ECO:0007669"/>
    <property type="project" value="InterPro"/>
</dbReference>
<dbReference type="FunFam" id="3.40.50.1970:FF:000003">
    <property type="entry name" value="Alcohol dehydrogenase, iron-containing"/>
    <property type="match status" value="1"/>
</dbReference>
<protein>
    <submittedName>
        <fullName evidence="4">Uncharacterized protein</fullName>
    </submittedName>
</protein>
<dbReference type="PANTHER" id="PTHR11496:SF83">
    <property type="entry name" value="HYDROXYACID-OXOACID TRANSHYDROGENASE, MITOCHONDRIAL"/>
    <property type="match status" value="1"/>
</dbReference>
<dbReference type="InterPro" id="IPR039697">
    <property type="entry name" value="Alcohol_dehydrogenase_Fe"/>
</dbReference>
<dbReference type="EMBL" id="BARS01007903">
    <property type="protein sequence ID" value="GAF70964.1"/>
    <property type="molecule type" value="Genomic_DNA"/>
</dbReference>
<dbReference type="PANTHER" id="PTHR11496">
    <property type="entry name" value="ALCOHOL DEHYDROGENASE"/>
    <property type="match status" value="1"/>
</dbReference>
<dbReference type="Gene3D" id="1.20.1090.10">
    <property type="entry name" value="Dehydroquinate synthase-like - alpha domain"/>
    <property type="match status" value="1"/>
</dbReference>
<dbReference type="AlphaFoldDB" id="X0RQ64"/>
<dbReference type="SUPFAM" id="SSF56796">
    <property type="entry name" value="Dehydroquinate synthase-like"/>
    <property type="match status" value="1"/>
</dbReference>
<dbReference type="InterPro" id="IPR018211">
    <property type="entry name" value="ADH_Fe_CS"/>
</dbReference>
<comment type="caution">
    <text evidence="4">The sequence shown here is derived from an EMBL/GenBank/DDBJ whole genome shotgun (WGS) entry which is preliminary data.</text>
</comment>
<evidence type="ECO:0000259" key="2">
    <source>
        <dbReference type="Pfam" id="PF00465"/>
    </source>
</evidence>
<dbReference type="Pfam" id="PF25137">
    <property type="entry name" value="ADH_Fe_C"/>
    <property type="match status" value="1"/>
</dbReference>
<organism evidence="4">
    <name type="scientific">marine sediment metagenome</name>
    <dbReference type="NCBI Taxonomy" id="412755"/>
    <lineage>
        <taxon>unclassified sequences</taxon>
        <taxon>metagenomes</taxon>
        <taxon>ecological metagenomes</taxon>
    </lineage>
</organism>
<dbReference type="Pfam" id="PF00465">
    <property type="entry name" value="Fe-ADH"/>
    <property type="match status" value="1"/>
</dbReference>
<feature type="non-terminal residue" evidence="4">
    <location>
        <position position="266"/>
    </location>
</feature>
<dbReference type="GO" id="GO:0004022">
    <property type="term" value="F:alcohol dehydrogenase (NAD+) activity"/>
    <property type="evidence" value="ECO:0007669"/>
    <property type="project" value="TreeGrafter"/>
</dbReference>
<sequence>MDTPRIFRTPGDVVWGRGSLSYLENTRGKRALIVTDKSMSGLGVVDRARRYLEKAGLEIRVFDEVEPEPSSNTVKKIVKAYSDFSPDVIVGLGGGSAIDASKGFRVFYEHPQLDFEAAISPGASPLSFQGFKKTIHICISSTSGTGSDASRVCVITHSELGVKVPIFHQDCIPDIAICDPDISDSMPDKVLLDSGLDILTHALESYINDNTNDFSKGLSLQSFSLAMQFFPQASLQRDPAAMEHMHYAATLAGMGFSNSSNGIAHT</sequence>
<name>X0RQ64_9ZZZZ</name>
<gene>
    <name evidence="4" type="ORF">S01H1_15141</name>
</gene>
<dbReference type="GO" id="GO:0005739">
    <property type="term" value="C:mitochondrion"/>
    <property type="evidence" value="ECO:0007669"/>
    <property type="project" value="TreeGrafter"/>
</dbReference>
<reference evidence="4" key="1">
    <citation type="journal article" date="2014" name="Front. Microbiol.">
        <title>High frequency of phylogenetically diverse reductive dehalogenase-homologous genes in deep subseafloor sedimentary metagenomes.</title>
        <authorList>
            <person name="Kawai M."/>
            <person name="Futagami T."/>
            <person name="Toyoda A."/>
            <person name="Takaki Y."/>
            <person name="Nishi S."/>
            <person name="Hori S."/>
            <person name="Arai W."/>
            <person name="Tsubouchi T."/>
            <person name="Morono Y."/>
            <person name="Uchiyama I."/>
            <person name="Ito T."/>
            <person name="Fujiyama A."/>
            <person name="Inagaki F."/>
            <person name="Takami H."/>
        </authorList>
    </citation>
    <scope>NUCLEOTIDE SEQUENCE</scope>
    <source>
        <strain evidence="4">Expedition CK06-06</strain>
    </source>
</reference>
<dbReference type="InterPro" id="IPR001670">
    <property type="entry name" value="ADH_Fe/GldA"/>
</dbReference>
<keyword evidence="1" id="KW-0560">Oxidoreductase</keyword>
<evidence type="ECO:0000313" key="4">
    <source>
        <dbReference type="EMBL" id="GAF70964.1"/>
    </source>
</evidence>